<dbReference type="Gene3D" id="3.30.750.24">
    <property type="entry name" value="STAS domain"/>
    <property type="match status" value="1"/>
</dbReference>
<evidence type="ECO:0000313" key="4">
    <source>
        <dbReference type="EMBL" id="PWJ76057.1"/>
    </source>
</evidence>
<dbReference type="InterPro" id="IPR002645">
    <property type="entry name" value="STAS_dom"/>
</dbReference>
<reference evidence="4 5" key="1">
    <citation type="submission" date="2018-05" db="EMBL/GenBank/DDBJ databases">
        <authorList>
            <person name="Goeker M."/>
            <person name="Huntemann M."/>
            <person name="Clum A."/>
            <person name="Pillay M."/>
            <person name="Palaniappan K."/>
            <person name="Varghese N."/>
            <person name="Mikhailova N."/>
            <person name="Stamatis D."/>
            <person name="Reddy T."/>
            <person name="Daum C."/>
            <person name="Shapiro N."/>
            <person name="Ivanova N."/>
            <person name="Kyrpides N."/>
            <person name="Woyke T."/>
        </authorList>
    </citation>
    <scope>NUCLEOTIDE SEQUENCE [LARGE SCALE GENOMIC DNA]</scope>
    <source>
        <strain evidence="4 5">DSM 26524</strain>
    </source>
</reference>
<dbReference type="CDD" id="cd07043">
    <property type="entry name" value="STAS_anti-anti-sigma_factors"/>
    <property type="match status" value="1"/>
</dbReference>
<comment type="similarity">
    <text evidence="1 2">Belongs to the anti-sigma-factor antagonist family.</text>
</comment>
<keyword evidence="5" id="KW-1185">Reference proteome</keyword>
<dbReference type="RefSeq" id="WP_109626127.1">
    <property type="nucleotide sequence ID" value="NZ_CABJAT010000005.1"/>
</dbReference>
<dbReference type="InterPro" id="IPR003658">
    <property type="entry name" value="Anti-sigma_ant"/>
</dbReference>
<proteinExistence type="inferred from homology"/>
<dbReference type="Proteomes" id="UP000245412">
    <property type="component" value="Unassembled WGS sequence"/>
</dbReference>
<dbReference type="NCBIfam" id="TIGR00377">
    <property type="entry name" value="ant_ant_sig"/>
    <property type="match status" value="1"/>
</dbReference>
<evidence type="ECO:0000313" key="5">
    <source>
        <dbReference type="Proteomes" id="UP000245412"/>
    </source>
</evidence>
<dbReference type="AlphaFoldDB" id="A0AB73T4B4"/>
<name>A0AB73T4B4_9FIRM</name>
<dbReference type="Pfam" id="PF01740">
    <property type="entry name" value="STAS"/>
    <property type="match status" value="1"/>
</dbReference>
<dbReference type="EMBL" id="QGGY01000005">
    <property type="protein sequence ID" value="PWJ76057.1"/>
    <property type="molecule type" value="Genomic_DNA"/>
</dbReference>
<dbReference type="PANTHER" id="PTHR33495:SF14">
    <property type="entry name" value="ANTI-SIGMA FACTOR ANTAGONIST"/>
    <property type="match status" value="1"/>
</dbReference>
<accession>A0AB73T4B4</accession>
<dbReference type="SUPFAM" id="SSF52091">
    <property type="entry name" value="SpoIIaa-like"/>
    <property type="match status" value="1"/>
</dbReference>
<gene>
    <name evidence="4" type="ORF">C7383_10591</name>
</gene>
<dbReference type="PROSITE" id="PS50801">
    <property type="entry name" value="STAS"/>
    <property type="match status" value="1"/>
</dbReference>
<protein>
    <recommendedName>
        <fullName evidence="2">Anti-sigma factor antagonist</fullName>
    </recommendedName>
</protein>
<feature type="domain" description="STAS" evidence="3">
    <location>
        <begin position="1"/>
        <end position="98"/>
    </location>
</feature>
<sequence>MTIEKNLEETKLTLKLDGRLDTTTAPMLEDEIKASIAGVQKLELDFGGLAYLSSAGLRVLLGAQKIMNQQGKMIIRNVNDTIMEVFELTGFSKILTVE</sequence>
<comment type="caution">
    <text evidence="4">The sequence shown here is derived from an EMBL/GenBank/DDBJ whole genome shotgun (WGS) entry which is preliminary data.</text>
</comment>
<evidence type="ECO:0000256" key="2">
    <source>
        <dbReference type="RuleBase" id="RU003749"/>
    </source>
</evidence>
<evidence type="ECO:0000259" key="3">
    <source>
        <dbReference type="PROSITE" id="PS50801"/>
    </source>
</evidence>
<dbReference type="GO" id="GO:0043856">
    <property type="term" value="F:anti-sigma factor antagonist activity"/>
    <property type="evidence" value="ECO:0007669"/>
    <property type="project" value="InterPro"/>
</dbReference>
<dbReference type="PANTHER" id="PTHR33495">
    <property type="entry name" value="ANTI-SIGMA FACTOR ANTAGONIST TM_1081-RELATED-RELATED"/>
    <property type="match status" value="1"/>
</dbReference>
<dbReference type="InterPro" id="IPR036513">
    <property type="entry name" value="STAS_dom_sf"/>
</dbReference>
<evidence type="ECO:0000256" key="1">
    <source>
        <dbReference type="ARBA" id="ARBA00009013"/>
    </source>
</evidence>
<organism evidence="4 5">
    <name type="scientific">Murimonas intestini</name>
    <dbReference type="NCBI Taxonomy" id="1337051"/>
    <lineage>
        <taxon>Bacteria</taxon>
        <taxon>Bacillati</taxon>
        <taxon>Bacillota</taxon>
        <taxon>Clostridia</taxon>
        <taxon>Lachnospirales</taxon>
        <taxon>Lachnospiraceae</taxon>
        <taxon>Murimonas</taxon>
    </lineage>
</organism>